<proteinExistence type="predicted"/>
<reference evidence="1" key="1">
    <citation type="journal article" date="2020" name="Nature">
        <title>Giant virus diversity and host interactions through global metagenomics.</title>
        <authorList>
            <person name="Schulz F."/>
            <person name="Roux S."/>
            <person name="Paez-Espino D."/>
            <person name="Jungbluth S."/>
            <person name="Walsh D.A."/>
            <person name="Denef V.J."/>
            <person name="McMahon K.D."/>
            <person name="Konstantinidis K.T."/>
            <person name="Eloe-Fadrosh E.A."/>
            <person name="Kyrpides N.C."/>
            <person name="Woyke T."/>
        </authorList>
    </citation>
    <scope>NUCLEOTIDE SEQUENCE</scope>
    <source>
        <strain evidence="1">GVMAG-S-ERX555961-36</strain>
    </source>
</reference>
<dbReference type="AlphaFoldDB" id="A0A6C0AUD8"/>
<organism evidence="1">
    <name type="scientific">viral metagenome</name>
    <dbReference type="NCBI Taxonomy" id="1070528"/>
    <lineage>
        <taxon>unclassified sequences</taxon>
        <taxon>metagenomes</taxon>
        <taxon>organismal metagenomes</taxon>
    </lineage>
</organism>
<protein>
    <submittedName>
        <fullName evidence="1">Uncharacterized protein</fullName>
    </submittedName>
</protein>
<sequence>MSYFRVKLGYNNQWFVLSQPKLNAKNKQDLFKILKEEFALSRVYIRRNSVICVE</sequence>
<dbReference type="EMBL" id="MN738760">
    <property type="protein sequence ID" value="QHS83559.1"/>
    <property type="molecule type" value="Genomic_DNA"/>
</dbReference>
<name>A0A6C0AUD8_9ZZZZ</name>
<accession>A0A6C0AUD8</accession>
<evidence type="ECO:0000313" key="1">
    <source>
        <dbReference type="EMBL" id="QHS83559.1"/>
    </source>
</evidence>